<dbReference type="InterPro" id="IPR043128">
    <property type="entry name" value="Rev_trsase/Diguanyl_cyclase"/>
</dbReference>
<proteinExistence type="predicted"/>
<dbReference type="Gene3D" id="3.30.70.270">
    <property type="match status" value="1"/>
</dbReference>
<dbReference type="GO" id="GO:0052621">
    <property type="term" value="F:diguanylate cyclase activity"/>
    <property type="evidence" value="ECO:0007669"/>
    <property type="project" value="UniProtKB-EC"/>
</dbReference>
<dbReference type="GO" id="GO:0043709">
    <property type="term" value="P:cell adhesion involved in single-species biofilm formation"/>
    <property type="evidence" value="ECO:0007669"/>
    <property type="project" value="TreeGrafter"/>
</dbReference>
<dbReference type="RefSeq" id="WP_243335883.1">
    <property type="nucleotide sequence ID" value="NZ_AP027081.1"/>
</dbReference>
<dbReference type="Proteomes" id="UP001228113">
    <property type="component" value="Chromosome"/>
</dbReference>
<comment type="catalytic activity">
    <reaction evidence="2">
        <text>2 GTP = 3',3'-c-di-GMP + 2 diphosphate</text>
        <dbReference type="Rhea" id="RHEA:24898"/>
        <dbReference type="ChEBI" id="CHEBI:33019"/>
        <dbReference type="ChEBI" id="CHEBI:37565"/>
        <dbReference type="ChEBI" id="CHEBI:58805"/>
        <dbReference type="EC" id="2.7.7.65"/>
    </reaction>
</comment>
<gene>
    <name evidence="6" type="ORF">METESE_03410</name>
</gene>
<dbReference type="EMBL" id="AP027081">
    <property type="protein sequence ID" value="BDU75383.1"/>
    <property type="molecule type" value="Genomic_DNA"/>
</dbReference>
<name>A0AA48KEE5_9BACT</name>
<evidence type="ECO:0000313" key="7">
    <source>
        <dbReference type="Proteomes" id="UP001228113"/>
    </source>
</evidence>
<dbReference type="GO" id="GO:1902201">
    <property type="term" value="P:negative regulation of bacterial-type flagellum-dependent cell motility"/>
    <property type="evidence" value="ECO:0007669"/>
    <property type="project" value="TreeGrafter"/>
</dbReference>
<dbReference type="CDD" id="cd00060">
    <property type="entry name" value="FHA"/>
    <property type="match status" value="1"/>
</dbReference>
<dbReference type="Pfam" id="PF00990">
    <property type="entry name" value="GGDEF"/>
    <property type="match status" value="1"/>
</dbReference>
<dbReference type="InterPro" id="IPR000160">
    <property type="entry name" value="GGDEF_dom"/>
</dbReference>
<dbReference type="PANTHER" id="PTHR45138:SF9">
    <property type="entry name" value="DIGUANYLATE CYCLASE DGCM-RELATED"/>
    <property type="match status" value="1"/>
</dbReference>
<dbReference type="EC" id="2.7.7.65" evidence="1"/>
<dbReference type="GO" id="GO:0005886">
    <property type="term" value="C:plasma membrane"/>
    <property type="evidence" value="ECO:0007669"/>
    <property type="project" value="TreeGrafter"/>
</dbReference>
<dbReference type="FunFam" id="3.30.70.270:FF:000001">
    <property type="entry name" value="Diguanylate cyclase domain protein"/>
    <property type="match status" value="1"/>
</dbReference>
<evidence type="ECO:0000256" key="3">
    <source>
        <dbReference type="SAM" id="MobiDB-lite"/>
    </source>
</evidence>
<dbReference type="SMART" id="SM00240">
    <property type="entry name" value="FHA"/>
    <property type="match status" value="1"/>
</dbReference>
<feature type="domain" description="GGDEF" evidence="5">
    <location>
        <begin position="193"/>
        <end position="324"/>
    </location>
</feature>
<evidence type="ECO:0000313" key="6">
    <source>
        <dbReference type="EMBL" id="BDU75383.1"/>
    </source>
</evidence>
<dbReference type="SMART" id="SM00267">
    <property type="entry name" value="GGDEF"/>
    <property type="match status" value="1"/>
</dbReference>
<dbReference type="PROSITE" id="PS50006">
    <property type="entry name" value="FHA_DOMAIN"/>
    <property type="match status" value="1"/>
</dbReference>
<dbReference type="CDD" id="cd01949">
    <property type="entry name" value="GGDEF"/>
    <property type="match status" value="1"/>
</dbReference>
<evidence type="ECO:0000256" key="1">
    <source>
        <dbReference type="ARBA" id="ARBA00012528"/>
    </source>
</evidence>
<dbReference type="InterPro" id="IPR008984">
    <property type="entry name" value="SMAD_FHA_dom_sf"/>
</dbReference>
<dbReference type="NCBIfam" id="TIGR00254">
    <property type="entry name" value="GGDEF"/>
    <property type="match status" value="1"/>
</dbReference>
<dbReference type="KEGG" id="msea:METESE_03410"/>
<keyword evidence="7" id="KW-1185">Reference proteome</keyword>
<dbReference type="InterPro" id="IPR000253">
    <property type="entry name" value="FHA_dom"/>
</dbReference>
<evidence type="ECO:0000256" key="2">
    <source>
        <dbReference type="ARBA" id="ARBA00034247"/>
    </source>
</evidence>
<dbReference type="SUPFAM" id="SSF49879">
    <property type="entry name" value="SMAD/FHA domain"/>
    <property type="match status" value="1"/>
</dbReference>
<protein>
    <recommendedName>
        <fullName evidence="1">diguanylate cyclase</fullName>
        <ecNumber evidence="1">2.7.7.65</ecNumber>
    </recommendedName>
</protein>
<dbReference type="PANTHER" id="PTHR45138">
    <property type="entry name" value="REGULATORY COMPONENTS OF SENSORY TRANSDUCTION SYSTEM"/>
    <property type="match status" value="1"/>
</dbReference>
<dbReference type="InterPro" id="IPR029787">
    <property type="entry name" value="Nucleotide_cyclase"/>
</dbReference>
<dbReference type="SUPFAM" id="SSF55073">
    <property type="entry name" value="Nucleotide cyclase"/>
    <property type="match status" value="1"/>
</dbReference>
<dbReference type="InterPro" id="IPR050469">
    <property type="entry name" value="Diguanylate_Cyclase"/>
</dbReference>
<reference evidence="6" key="1">
    <citation type="journal article" date="2023" name="Int. J. Syst. Evol. Microbiol.">
        <title>Mesoterricola silvestris gen. nov., sp. nov., Mesoterricola sediminis sp. nov., Geothrix oryzae sp. nov., Geothrix edaphica sp. nov., Geothrix rubra sp. nov., and Geothrix limicola sp. nov., six novel members of Acidobacteriota isolated from soils.</title>
        <authorList>
            <person name="Itoh H."/>
            <person name="Sugisawa Y."/>
            <person name="Mise K."/>
            <person name="Xu Z."/>
            <person name="Kuniyasu M."/>
            <person name="Ushijima N."/>
            <person name="Kawano K."/>
            <person name="Kobayashi E."/>
            <person name="Shiratori Y."/>
            <person name="Masuda Y."/>
            <person name="Senoo K."/>
        </authorList>
    </citation>
    <scope>NUCLEOTIDE SEQUENCE</scope>
    <source>
        <strain evidence="6">W786</strain>
    </source>
</reference>
<dbReference type="AlphaFoldDB" id="A0AA48KEE5"/>
<feature type="domain" description="FHA" evidence="4">
    <location>
        <begin position="71"/>
        <end position="124"/>
    </location>
</feature>
<evidence type="ECO:0000259" key="4">
    <source>
        <dbReference type="PROSITE" id="PS50006"/>
    </source>
</evidence>
<dbReference type="Pfam" id="PF00498">
    <property type="entry name" value="FHA"/>
    <property type="match status" value="1"/>
</dbReference>
<dbReference type="PROSITE" id="PS50887">
    <property type="entry name" value="GGDEF"/>
    <property type="match status" value="1"/>
</dbReference>
<accession>A0AA48KEE5</accession>
<feature type="region of interest" description="Disordered" evidence="3">
    <location>
        <begin position="1"/>
        <end position="24"/>
    </location>
</feature>
<dbReference type="Gene3D" id="2.60.200.20">
    <property type="match status" value="1"/>
</dbReference>
<sequence length="324" mass="35588">MAWPGEGPDKEWTAESEAVDPTVPVSGWPDFETALRKRFPGETGPVPCEYVVVVYAGAHLGRVFPLVPGANLIGRSPQVDIALLDEEVSRVHATITLRMEGAQERLQLEDNGSTNGTFVNGRPVQRAQELHPGDRIALGNHVLKLVAMDAMERAFHAVLLDQSTRDTLTGLANRRTVLEELQRRFDLSRRHRRPLSLVMCDLDHFKRINDTLGHLAGDQVLRDFGARVAGGLRTTDVAGRIGGEEFLIVLPETDREGGLLLAERLRTAAASEPYHLPSGPVTVTCSIGVAERREEDRDGGALMGRADRALYLAKRDGRNQVVCD</sequence>
<organism evidence="6 7">
    <name type="scientific">Mesoterricola sediminis</name>
    <dbReference type="NCBI Taxonomy" id="2927980"/>
    <lineage>
        <taxon>Bacteria</taxon>
        <taxon>Pseudomonadati</taxon>
        <taxon>Acidobacteriota</taxon>
        <taxon>Holophagae</taxon>
        <taxon>Holophagales</taxon>
        <taxon>Holophagaceae</taxon>
        <taxon>Mesoterricola</taxon>
    </lineage>
</organism>
<evidence type="ECO:0000259" key="5">
    <source>
        <dbReference type="PROSITE" id="PS50887"/>
    </source>
</evidence>